<evidence type="ECO:0000313" key="4">
    <source>
        <dbReference type="Proteomes" id="UP000229526"/>
    </source>
</evidence>
<comment type="caution">
    <text evidence="3">The sequence shown here is derived from an EMBL/GenBank/DDBJ whole genome shotgun (WGS) entry which is preliminary data.</text>
</comment>
<comment type="similarity">
    <text evidence="1 2">Belongs to the polypeptide deformylase family.</text>
</comment>
<dbReference type="GO" id="GO:0046872">
    <property type="term" value="F:metal ion binding"/>
    <property type="evidence" value="ECO:0007669"/>
    <property type="project" value="UniProtKB-KW"/>
</dbReference>
<keyword evidence="2" id="KW-0408">Iron</keyword>
<sequence length="164" mass="18642">MKLYTIKNKKEEKLLRTALKPFDFSAYSKKEIKELVREMRHLMKISNGVGLAGNQAGLNAQVFVAQSEGKFYAIFNPVITKTYGKPVEMEEGCLSVPNTYGATKRYKKILLTGADQNGKPIKIKAWDLLAHIFQHETDHLNGILYIDHALRLYNSLEDPKQLNS</sequence>
<dbReference type="EC" id="3.5.1.88" evidence="2"/>
<dbReference type="PANTHER" id="PTHR10458:SF22">
    <property type="entry name" value="PEPTIDE DEFORMYLASE"/>
    <property type="match status" value="1"/>
</dbReference>
<feature type="binding site" evidence="2">
    <location>
        <position position="93"/>
    </location>
    <ligand>
        <name>Fe cation</name>
        <dbReference type="ChEBI" id="CHEBI:24875"/>
    </ligand>
</feature>
<dbReference type="EMBL" id="PFBD01000025">
    <property type="protein sequence ID" value="PIR86792.1"/>
    <property type="molecule type" value="Genomic_DNA"/>
</dbReference>
<dbReference type="GO" id="GO:0006412">
    <property type="term" value="P:translation"/>
    <property type="evidence" value="ECO:0007669"/>
    <property type="project" value="UniProtKB-UniRule"/>
</dbReference>
<dbReference type="PANTHER" id="PTHR10458">
    <property type="entry name" value="PEPTIDE DEFORMYLASE"/>
    <property type="match status" value="1"/>
</dbReference>
<keyword evidence="2" id="KW-0378">Hydrolase</keyword>
<evidence type="ECO:0000256" key="1">
    <source>
        <dbReference type="ARBA" id="ARBA00010759"/>
    </source>
</evidence>
<feature type="active site" evidence="2">
    <location>
        <position position="136"/>
    </location>
</feature>
<comment type="function">
    <text evidence="2">Removes the formyl group from the N-terminal Met of newly synthesized proteins. Requires at least a dipeptide for an efficient rate of reaction. N-terminal L-methionine is a prerequisite for activity but the enzyme has broad specificity at other positions.</text>
</comment>
<dbReference type="PRINTS" id="PR01576">
    <property type="entry name" value="PDEFORMYLASE"/>
</dbReference>
<dbReference type="PIRSF" id="PIRSF004749">
    <property type="entry name" value="Pep_def"/>
    <property type="match status" value="1"/>
</dbReference>
<dbReference type="Proteomes" id="UP000229526">
    <property type="component" value="Unassembled WGS sequence"/>
</dbReference>
<dbReference type="NCBIfam" id="NF001159">
    <property type="entry name" value="PRK00150.1-3"/>
    <property type="match status" value="1"/>
</dbReference>
<comment type="cofactor">
    <cofactor evidence="2">
        <name>Fe(2+)</name>
        <dbReference type="ChEBI" id="CHEBI:29033"/>
    </cofactor>
    <text evidence="2">Binds 1 Fe(2+) ion.</text>
</comment>
<proteinExistence type="inferred from homology"/>
<feature type="binding site" evidence="2">
    <location>
        <position position="139"/>
    </location>
    <ligand>
        <name>Fe cation</name>
        <dbReference type="ChEBI" id="CHEBI:24875"/>
    </ligand>
</feature>
<protein>
    <recommendedName>
        <fullName evidence="2">Peptide deformylase</fullName>
        <shortName evidence="2">PDF</shortName>
        <ecNumber evidence="2">3.5.1.88</ecNumber>
    </recommendedName>
    <alternativeName>
        <fullName evidence="2">Polypeptide deformylase</fullName>
    </alternativeName>
</protein>
<dbReference type="SUPFAM" id="SSF56420">
    <property type="entry name" value="Peptide deformylase"/>
    <property type="match status" value="1"/>
</dbReference>
<accession>A0A2H0UK65</accession>
<keyword evidence="2" id="KW-0648">Protein biosynthesis</keyword>
<dbReference type="Pfam" id="PF01327">
    <property type="entry name" value="Pep_deformylase"/>
    <property type="match status" value="1"/>
</dbReference>
<dbReference type="GO" id="GO:0042586">
    <property type="term" value="F:peptide deformylase activity"/>
    <property type="evidence" value="ECO:0007669"/>
    <property type="project" value="UniProtKB-UniRule"/>
</dbReference>
<dbReference type="CDD" id="cd00487">
    <property type="entry name" value="Pep_deformylase"/>
    <property type="match status" value="1"/>
</dbReference>
<dbReference type="Gene3D" id="3.90.45.10">
    <property type="entry name" value="Peptide deformylase"/>
    <property type="match status" value="1"/>
</dbReference>
<reference evidence="4" key="1">
    <citation type="submission" date="2017-09" db="EMBL/GenBank/DDBJ databases">
        <title>Depth-based differentiation of microbial function through sediment-hosted aquifers and enrichment of novel symbionts in the deep terrestrial subsurface.</title>
        <authorList>
            <person name="Probst A.J."/>
            <person name="Ladd B."/>
            <person name="Jarett J.K."/>
            <person name="Geller-Mcgrath D.E."/>
            <person name="Sieber C.M.K."/>
            <person name="Emerson J.B."/>
            <person name="Anantharaman K."/>
            <person name="Thomas B.C."/>
            <person name="Malmstrom R."/>
            <person name="Stieglmeier M."/>
            <person name="Klingl A."/>
            <person name="Woyke T."/>
            <person name="Ryan C.M."/>
            <person name="Banfield J.F."/>
        </authorList>
    </citation>
    <scope>NUCLEOTIDE SEQUENCE [LARGE SCALE GENOMIC DNA]</scope>
</reference>
<dbReference type="NCBIfam" id="TIGR00079">
    <property type="entry name" value="pept_deformyl"/>
    <property type="match status" value="1"/>
</dbReference>
<dbReference type="AlphaFoldDB" id="A0A2H0UK65"/>
<organism evidence="3 4">
    <name type="scientific">Candidatus Harrisonbacteria bacterium CG10_big_fil_rev_8_21_14_0_10_49_15</name>
    <dbReference type="NCBI Taxonomy" id="1974587"/>
    <lineage>
        <taxon>Bacteria</taxon>
        <taxon>Candidatus Harrisoniibacteriota</taxon>
    </lineage>
</organism>
<evidence type="ECO:0000256" key="2">
    <source>
        <dbReference type="HAMAP-Rule" id="MF_00163"/>
    </source>
</evidence>
<evidence type="ECO:0000313" key="3">
    <source>
        <dbReference type="EMBL" id="PIR86792.1"/>
    </source>
</evidence>
<dbReference type="InterPro" id="IPR036821">
    <property type="entry name" value="Peptide_deformylase_sf"/>
</dbReference>
<feature type="binding site" evidence="2">
    <location>
        <position position="135"/>
    </location>
    <ligand>
        <name>Fe cation</name>
        <dbReference type="ChEBI" id="CHEBI:24875"/>
    </ligand>
</feature>
<name>A0A2H0UK65_9BACT</name>
<dbReference type="HAMAP" id="MF_00163">
    <property type="entry name" value="Pep_deformylase"/>
    <property type="match status" value="1"/>
</dbReference>
<keyword evidence="2" id="KW-0479">Metal-binding</keyword>
<dbReference type="InterPro" id="IPR023635">
    <property type="entry name" value="Peptide_deformylase"/>
</dbReference>
<gene>
    <name evidence="2 3" type="primary">def</name>
    <name evidence="3" type="ORF">COU11_03750</name>
</gene>
<comment type="catalytic activity">
    <reaction evidence="2">
        <text>N-terminal N-formyl-L-methionyl-[peptide] + H2O = N-terminal L-methionyl-[peptide] + formate</text>
        <dbReference type="Rhea" id="RHEA:24420"/>
        <dbReference type="Rhea" id="RHEA-COMP:10639"/>
        <dbReference type="Rhea" id="RHEA-COMP:10640"/>
        <dbReference type="ChEBI" id="CHEBI:15377"/>
        <dbReference type="ChEBI" id="CHEBI:15740"/>
        <dbReference type="ChEBI" id="CHEBI:49298"/>
        <dbReference type="ChEBI" id="CHEBI:64731"/>
        <dbReference type="EC" id="3.5.1.88"/>
    </reaction>
</comment>